<keyword evidence="2" id="KW-0472">Membrane</keyword>
<reference evidence="3 4" key="1">
    <citation type="submission" date="2012-01" db="EMBL/GenBank/DDBJ databases">
        <title>Improved High-Quality Draft sequence of Saccharomonospora xinjiangensis XJ-54.</title>
        <authorList>
            <consortium name="US DOE Joint Genome Institute"/>
            <person name="Lucas S."/>
            <person name="Han J."/>
            <person name="Lapidus A."/>
            <person name="Cheng J.-F."/>
            <person name="Goodwin L."/>
            <person name="Pitluck S."/>
            <person name="Peters L."/>
            <person name="Mikhailova N."/>
            <person name="Teshima H."/>
            <person name="Detter J.C."/>
            <person name="Han C."/>
            <person name="Tapia R."/>
            <person name="Land M."/>
            <person name="Hauser L."/>
            <person name="Kyrpides N."/>
            <person name="Ivanova N."/>
            <person name="Pagani I."/>
            <person name="Brambilla E.-M."/>
            <person name="Klenk H.-P."/>
            <person name="Woyke T."/>
        </authorList>
    </citation>
    <scope>NUCLEOTIDE SEQUENCE [LARGE SCALE GENOMIC DNA]</scope>
    <source>
        <strain evidence="3 4">XJ-54</strain>
    </source>
</reference>
<feature type="compositionally biased region" description="Low complexity" evidence="1">
    <location>
        <begin position="66"/>
        <end position="75"/>
    </location>
</feature>
<dbReference type="EMBL" id="JH636049">
    <property type="protein sequence ID" value="EID54731.1"/>
    <property type="molecule type" value="Genomic_DNA"/>
</dbReference>
<gene>
    <name evidence="3" type="ORF">SacxiDRAFT_2508</name>
</gene>
<protein>
    <submittedName>
        <fullName evidence="3">Uncharacterized protein</fullName>
    </submittedName>
</protein>
<keyword evidence="2" id="KW-0812">Transmembrane</keyword>
<evidence type="ECO:0000256" key="2">
    <source>
        <dbReference type="SAM" id="Phobius"/>
    </source>
</evidence>
<evidence type="ECO:0000313" key="3">
    <source>
        <dbReference type="EMBL" id="EID54731.1"/>
    </source>
</evidence>
<dbReference type="STRING" id="882086.SacxiDRAFT_2508"/>
<name>I0V3M8_9PSEU</name>
<dbReference type="Proteomes" id="UP000004691">
    <property type="component" value="Unassembled WGS sequence"/>
</dbReference>
<sequence length="165" mass="16596">MVDADGTQAPEPPKPFSDPLGGAPEGGAAGRADGAAASGEVAKPVEVDREAARQLATVLAEQNARAPAGAGPDAGPDADDEPTAEIPPQKAGVRASRPALLAPILRRRGPTGGVVRRGGRAAPRMRRPSSGAAGFAVALTLMLIFLLIAIQFVASFVESVTGIFG</sequence>
<keyword evidence="2" id="KW-1133">Transmembrane helix</keyword>
<evidence type="ECO:0000256" key="1">
    <source>
        <dbReference type="SAM" id="MobiDB-lite"/>
    </source>
</evidence>
<feature type="compositionally biased region" description="Basic and acidic residues" evidence="1">
    <location>
        <begin position="43"/>
        <end position="52"/>
    </location>
</feature>
<organism evidence="3 4">
    <name type="scientific">Saccharomonospora xinjiangensis XJ-54</name>
    <dbReference type="NCBI Taxonomy" id="882086"/>
    <lineage>
        <taxon>Bacteria</taxon>
        <taxon>Bacillati</taxon>
        <taxon>Actinomycetota</taxon>
        <taxon>Actinomycetes</taxon>
        <taxon>Pseudonocardiales</taxon>
        <taxon>Pseudonocardiaceae</taxon>
        <taxon>Saccharomonospora</taxon>
    </lineage>
</organism>
<keyword evidence="4" id="KW-1185">Reference proteome</keyword>
<feature type="compositionally biased region" description="Low complexity" evidence="1">
    <location>
        <begin position="30"/>
        <end position="39"/>
    </location>
</feature>
<dbReference type="eggNOG" id="ENOG5034100">
    <property type="taxonomic scope" value="Bacteria"/>
</dbReference>
<dbReference type="AlphaFoldDB" id="I0V3M8"/>
<proteinExistence type="predicted"/>
<dbReference type="HOGENOM" id="CLU_1502435_0_0_11"/>
<accession>I0V3M8</accession>
<evidence type="ECO:0000313" key="4">
    <source>
        <dbReference type="Proteomes" id="UP000004691"/>
    </source>
</evidence>
<dbReference type="OrthoDB" id="3556518at2"/>
<feature type="transmembrane region" description="Helical" evidence="2">
    <location>
        <begin position="132"/>
        <end position="157"/>
    </location>
</feature>
<feature type="region of interest" description="Disordered" evidence="1">
    <location>
        <begin position="1"/>
        <end position="99"/>
    </location>
</feature>